<reference evidence="2" key="1">
    <citation type="submission" date="2021-06" db="EMBL/GenBank/DDBJ databases">
        <authorList>
            <person name="Kallberg Y."/>
            <person name="Tangrot J."/>
            <person name="Rosling A."/>
        </authorList>
    </citation>
    <scope>NUCLEOTIDE SEQUENCE</scope>
    <source>
        <strain evidence="2">IN212</strain>
    </source>
</reference>
<comment type="caution">
    <text evidence="2">The sequence shown here is derived from an EMBL/GenBank/DDBJ whole genome shotgun (WGS) entry which is preliminary data.</text>
</comment>
<evidence type="ECO:0000313" key="2">
    <source>
        <dbReference type="EMBL" id="CAG8711300.1"/>
    </source>
</evidence>
<proteinExistence type="predicted"/>
<dbReference type="EMBL" id="CAJVPZ010022357">
    <property type="protein sequence ID" value="CAG8711300.1"/>
    <property type="molecule type" value="Genomic_DNA"/>
</dbReference>
<protein>
    <submittedName>
        <fullName evidence="2">18245_t:CDS:1</fullName>
    </submittedName>
</protein>
<feature type="region of interest" description="Disordered" evidence="1">
    <location>
        <begin position="1"/>
        <end position="82"/>
    </location>
</feature>
<keyword evidence="3" id="KW-1185">Reference proteome</keyword>
<gene>
    <name evidence="2" type="ORF">RFULGI_LOCUS10863</name>
</gene>
<dbReference type="AlphaFoldDB" id="A0A9N9HXN5"/>
<accession>A0A9N9HXN5</accession>
<name>A0A9N9HXN5_9GLOM</name>
<feature type="compositionally biased region" description="Polar residues" evidence="1">
    <location>
        <begin position="56"/>
        <end position="66"/>
    </location>
</feature>
<feature type="compositionally biased region" description="Basic and acidic residues" evidence="1">
    <location>
        <begin position="22"/>
        <end position="45"/>
    </location>
</feature>
<sequence length="275" mass="31019">MGSTSSTNTNLSKRKSQEYLSDSDKRNRADVSDESDSDKRNRADSSDDNGAIIENETPSRSPQTDLSYIPHSSPPSSSSFEMSNKGKPYMLNYFTGPGIIEWDLSESSDKASICIPWVLRDVDISSICLNYRKNVIEKCESLTEKPNQYERNMAIKKYLNNCENSSEDEIMIDTIMDWANKMSTSSAMQKRLFDPVLTGSKPDFTVRTINPNNSIELLIGEVKPPNAKHTFVDEDLGAVHYQSIVRHNTNKEVSGKAKWMRPMFHTPMRIPLSSA</sequence>
<dbReference type="Proteomes" id="UP000789396">
    <property type="component" value="Unassembled WGS sequence"/>
</dbReference>
<dbReference type="OrthoDB" id="2441332at2759"/>
<evidence type="ECO:0000313" key="3">
    <source>
        <dbReference type="Proteomes" id="UP000789396"/>
    </source>
</evidence>
<feature type="compositionally biased region" description="Polar residues" evidence="1">
    <location>
        <begin position="1"/>
        <end position="11"/>
    </location>
</feature>
<evidence type="ECO:0000256" key="1">
    <source>
        <dbReference type="SAM" id="MobiDB-lite"/>
    </source>
</evidence>
<organism evidence="2 3">
    <name type="scientific">Racocetra fulgida</name>
    <dbReference type="NCBI Taxonomy" id="60492"/>
    <lineage>
        <taxon>Eukaryota</taxon>
        <taxon>Fungi</taxon>
        <taxon>Fungi incertae sedis</taxon>
        <taxon>Mucoromycota</taxon>
        <taxon>Glomeromycotina</taxon>
        <taxon>Glomeromycetes</taxon>
        <taxon>Diversisporales</taxon>
        <taxon>Gigasporaceae</taxon>
        <taxon>Racocetra</taxon>
    </lineage>
</organism>